<organism evidence="1 2">
    <name type="scientific">Phlebiopsis gigantea (strain 11061_1 CR5-6)</name>
    <name type="common">White-rot fungus</name>
    <name type="synonym">Peniophora gigantea</name>
    <dbReference type="NCBI Taxonomy" id="745531"/>
    <lineage>
        <taxon>Eukaryota</taxon>
        <taxon>Fungi</taxon>
        <taxon>Dikarya</taxon>
        <taxon>Basidiomycota</taxon>
        <taxon>Agaricomycotina</taxon>
        <taxon>Agaricomycetes</taxon>
        <taxon>Polyporales</taxon>
        <taxon>Phanerochaetaceae</taxon>
        <taxon>Phlebiopsis</taxon>
    </lineage>
</organism>
<dbReference type="EMBL" id="KN840598">
    <property type="protein sequence ID" value="KIP03831.1"/>
    <property type="molecule type" value="Genomic_DNA"/>
</dbReference>
<sequence length="211" mass="24153">MNPPSLFTDAPCDVEPPQLPFRHGCVREQSRAWPLGLSPQPLRPLRRHTVRPRRPRTRPWESRIQWPATKLKPGGRLSRRVPSRVRTAFPLSALWAMPHRRAGCTPRCARNSATCAALPCAVPPMMSWLRLCAAPFWRTPESAGKHWFMIRTQTGQKLAESRFKIWRKWADRPVASRTRRGMIGGCHVTIRTSATPPSAISVRPMYKVTRR</sequence>
<reference evidence="1 2" key="1">
    <citation type="journal article" date="2014" name="PLoS Genet.">
        <title>Analysis of the Phlebiopsis gigantea genome, transcriptome and secretome provides insight into its pioneer colonization strategies of wood.</title>
        <authorList>
            <person name="Hori C."/>
            <person name="Ishida T."/>
            <person name="Igarashi K."/>
            <person name="Samejima M."/>
            <person name="Suzuki H."/>
            <person name="Master E."/>
            <person name="Ferreira P."/>
            <person name="Ruiz-Duenas F.J."/>
            <person name="Held B."/>
            <person name="Canessa P."/>
            <person name="Larrondo L.F."/>
            <person name="Schmoll M."/>
            <person name="Druzhinina I.S."/>
            <person name="Kubicek C.P."/>
            <person name="Gaskell J.A."/>
            <person name="Kersten P."/>
            <person name="St John F."/>
            <person name="Glasner J."/>
            <person name="Sabat G."/>
            <person name="Splinter BonDurant S."/>
            <person name="Syed K."/>
            <person name="Yadav J."/>
            <person name="Mgbeahuruike A.C."/>
            <person name="Kovalchuk A."/>
            <person name="Asiegbu F.O."/>
            <person name="Lackner G."/>
            <person name="Hoffmeister D."/>
            <person name="Rencoret J."/>
            <person name="Gutierrez A."/>
            <person name="Sun H."/>
            <person name="Lindquist E."/>
            <person name="Barry K."/>
            <person name="Riley R."/>
            <person name="Grigoriev I.V."/>
            <person name="Henrissat B."/>
            <person name="Kues U."/>
            <person name="Berka R.M."/>
            <person name="Martinez A.T."/>
            <person name="Covert S.F."/>
            <person name="Blanchette R.A."/>
            <person name="Cullen D."/>
        </authorList>
    </citation>
    <scope>NUCLEOTIDE SEQUENCE [LARGE SCALE GENOMIC DNA]</scope>
    <source>
        <strain evidence="1 2">11061_1 CR5-6</strain>
    </source>
</reference>
<name>A0A0C3RT91_PHLG1</name>
<keyword evidence="2" id="KW-1185">Reference proteome</keyword>
<gene>
    <name evidence="1" type="ORF">PHLGIDRAFT_222889</name>
</gene>
<proteinExistence type="predicted"/>
<dbReference type="AlphaFoldDB" id="A0A0C3RT91"/>
<evidence type="ECO:0000313" key="1">
    <source>
        <dbReference type="EMBL" id="KIP03831.1"/>
    </source>
</evidence>
<protein>
    <submittedName>
        <fullName evidence="1">Uncharacterized protein</fullName>
    </submittedName>
</protein>
<evidence type="ECO:0000313" key="2">
    <source>
        <dbReference type="Proteomes" id="UP000053257"/>
    </source>
</evidence>
<dbReference type="Proteomes" id="UP000053257">
    <property type="component" value="Unassembled WGS sequence"/>
</dbReference>
<dbReference type="HOGENOM" id="CLU_1305259_0_0_1"/>
<accession>A0A0C3RT91</accession>